<accession>A0ABZ0EJ09</accession>
<dbReference type="SUPFAM" id="SSF51905">
    <property type="entry name" value="FAD/NAD(P)-binding domain"/>
    <property type="match status" value="1"/>
</dbReference>
<dbReference type="EC" id="1.14.13.-" evidence="2"/>
<evidence type="ECO:0000313" key="3">
    <source>
        <dbReference type="Proteomes" id="UP001302652"/>
    </source>
</evidence>
<dbReference type="EMBL" id="CP136512">
    <property type="protein sequence ID" value="WOD16088.1"/>
    <property type="molecule type" value="Genomic_DNA"/>
</dbReference>
<dbReference type="InterPro" id="IPR050982">
    <property type="entry name" value="Auxin_biosynth/cation_transpt"/>
</dbReference>
<evidence type="ECO:0000256" key="1">
    <source>
        <dbReference type="ARBA" id="ARBA00023002"/>
    </source>
</evidence>
<dbReference type="PANTHER" id="PTHR43539">
    <property type="entry name" value="FLAVIN-BINDING MONOOXYGENASE-LIKE PROTEIN (AFU_ORTHOLOGUE AFUA_4G09220)"/>
    <property type="match status" value="1"/>
</dbReference>
<dbReference type="RefSeq" id="WP_317018589.1">
    <property type="nucleotide sequence ID" value="NZ_CP136512.1"/>
</dbReference>
<dbReference type="Pfam" id="PF13738">
    <property type="entry name" value="Pyr_redox_3"/>
    <property type="match status" value="1"/>
</dbReference>
<gene>
    <name evidence="2" type="ORF">RW095_09060</name>
</gene>
<dbReference type="InterPro" id="IPR036188">
    <property type="entry name" value="FAD/NAD-bd_sf"/>
</dbReference>
<keyword evidence="3" id="KW-1185">Reference proteome</keyword>
<dbReference type="Gene3D" id="3.50.50.60">
    <property type="entry name" value="FAD/NAD(P)-binding domain"/>
    <property type="match status" value="1"/>
</dbReference>
<evidence type="ECO:0000313" key="2">
    <source>
        <dbReference type="EMBL" id="WOD16088.1"/>
    </source>
</evidence>
<reference evidence="2 3" key="1">
    <citation type="submission" date="2023-10" db="EMBL/GenBank/DDBJ databases">
        <title>Surface-active antibiotics is a multifunctional adaptation for post-fire microbes.</title>
        <authorList>
            <person name="Liu M.D."/>
            <person name="Du Y."/>
            <person name="Koupaei S.K."/>
            <person name="Kim N.R."/>
            <person name="Zhang W."/>
            <person name="Traxler M.F."/>
        </authorList>
    </citation>
    <scope>NUCLEOTIDE SEQUENCE [LARGE SCALE GENOMIC DNA]</scope>
    <source>
        <strain evidence="2 3">F3</strain>
    </source>
</reference>
<dbReference type="Proteomes" id="UP001302652">
    <property type="component" value="Chromosome 2"/>
</dbReference>
<name>A0ABZ0EJ09_9BURK</name>
<organism evidence="2 3">
    <name type="scientific">Paraburkholderia kirstenboschensis</name>
    <dbReference type="NCBI Taxonomy" id="1245436"/>
    <lineage>
        <taxon>Bacteria</taxon>
        <taxon>Pseudomonadati</taxon>
        <taxon>Pseudomonadota</taxon>
        <taxon>Betaproteobacteria</taxon>
        <taxon>Burkholderiales</taxon>
        <taxon>Burkholderiaceae</taxon>
        <taxon>Paraburkholderia</taxon>
    </lineage>
</organism>
<dbReference type="GO" id="GO:0016491">
    <property type="term" value="F:oxidoreductase activity"/>
    <property type="evidence" value="ECO:0007669"/>
    <property type="project" value="UniProtKB-KW"/>
</dbReference>
<proteinExistence type="predicted"/>
<protein>
    <submittedName>
        <fullName evidence="2">NAD(P)/FAD-dependent oxidoreductase</fullName>
        <ecNumber evidence="2">1.14.13.-</ecNumber>
    </submittedName>
</protein>
<keyword evidence="1 2" id="KW-0560">Oxidoreductase</keyword>
<dbReference type="PANTHER" id="PTHR43539:SF91">
    <property type="entry name" value="FAD-DEPENDENT URATE HYDROXYLASE"/>
    <property type="match status" value="1"/>
</dbReference>
<sequence length="503" mass="55144">MNSPAARSDTDASDGLAALEARLRQDLAWLELPAPSWVPAHFSDGDRALDVAIIGGGMAGLAASAELRLLGIDNQRVLDQAAEGQEGPWVTYARMQTLRSPKQLTGPALRLPALTFRAWYEAQFGRDQWEQLYKIPRVQWMEYLRWYRRILDLPVQNGVRITAVLPREDGLIELQATGSETGNQRILARHVVLATGREGLGGPFVPEVARALPAHLYAHSSDDIHFSALRGRRVGMVGASASAFDNAASALEAGAASVDLFIRRKELPRINKLTGIGSPGLVHGFLHLPDEWKWRFLHYSAQTQTPPPRDSVLRVSRHANARFHLGSPILSIEVNTGPRAASGTEWLTVETPKRRYDVDFLIFATGFQSELDTRPEFAAIAPQVRRWRDRFLPGADVLNDELAASPDLDRNFAFQPRNGHSCPALARIHCFNHAASLTHGKVAGDIPAISDGAQRLARAIAAMLFDADRERHYAALQAFATAELGGDEWSDPDAGVIAANATP</sequence>